<dbReference type="InterPro" id="IPR021417">
    <property type="entry name" value="DUF3060"/>
</dbReference>
<reference evidence="3 4" key="1">
    <citation type="journal article" date="2019" name="Emerg. Microbes Infect.">
        <title>Comprehensive subspecies identification of 175 nontuberculous mycobacteria species based on 7547 genomic profiles.</title>
        <authorList>
            <person name="Matsumoto Y."/>
            <person name="Kinjo T."/>
            <person name="Motooka D."/>
            <person name="Nabeya D."/>
            <person name="Jung N."/>
            <person name="Uechi K."/>
            <person name="Horii T."/>
            <person name="Iida T."/>
            <person name="Fujita J."/>
            <person name="Nakamura S."/>
        </authorList>
    </citation>
    <scope>NUCLEOTIDE SEQUENCE [LARGE SCALE GENOMIC DNA]</scope>
    <source>
        <strain evidence="3 4">JCM 17899</strain>
    </source>
</reference>
<organism evidence="3 4">
    <name type="scientific">Mycolicibacterium sediminis</name>
    <dbReference type="NCBI Taxonomy" id="1286180"/>
    <lineage>
        <taxon>Bacteria</taxon>
        <taxon>Bacillati</taxon>
        <taxon>Actinomycetota</taxon>
        <taxon>Actinomycetes</taxon>
        <taxon>Mycobacteriales</taxon>
        <taxon>Mycobacteriaceae</taxon>
        <taxon>Mycolicibacterium</taxon>
    </lineage>
</organism>
<dbReference type="RefSeq" id="WP_163800967.1">
    <property type="nucleotide sequence ID" value="NZ_AP022588.1"/>
</dbReference>
<keyword evidence="4" id="KW-1185">Reference proteome</keyword>
<accession>A0A7I7R015</accession>
<evidence type="ECO:0000256" key="2">
    <source>
        <dbReference type="SAM" id="Phobius"/>
    </source>
</evidence>
<keyword evidence="2" id="KW-0472">Membrane</keyword>
<name>A0A7I7R015_9MYCO</name>
<feature type="transmembrane region" description="Helical" evidence="2">
    <location>
        <begin position="95"/>
        <end position="119"/>
    </location>
</feature>
<evidence type="ECO:0000313" key="4">
    <source>
        <dbReference type="Proteomes" id="UP000467193"/>
    </source>
</evidence>
<evidence type="ECO:0000313" key="3">
    <source>
        <dbReference type="EMBL" id="BBY31476.1"/>
    </source>
</evidence>
<keyword evidence="2" id="KW-1133">Transmembrane helix</keyword>
<feature type="compositionally biased region" description="Pro residues" evidence="1">
    <location>
        <begin position="45"/>
        <end position="57"/>
    </location>
</feature>
<keyword evidence="2" id="KW-0812">Transmembrane</keyword>
<feature type="compositionally biased region" description="Polar residues" evidence="1">
    <location>
        <begin position="150"/>
        <end position="160"/>
    </location>
</feature>
<sequence length="255" mass="26476">MNQQDDPEERIRQLEQSAVDRARASELGQTQQGPDYGYVPSSPGYYPPPPGAPPPTVPYPAAYSEPYPAPYPEPYPAMGDGTFTGVPPSTGSPRAVVIVSVMVATFALVVAGGVTLFLMSRSPDRPSFSGGGATLTDRPDDPPSIGWPTTVPSEVSSVPDTPTEAPPAGSSVSIAGVGHDETLVCNDNVINVSGFENTVVLTGRCQSVSVSGKDNVVTLDEAAVIGVSGFDNRVVFHVGEPEVTKSGFGNTVDRG</sequence>
<dbReference type="Proteomes" id="UP000467193">
    <property type="component" value="Chromosome"/>
</dbReference>
<gene>
    <name evidence="3" type="ORF">MSEDJ_55720</name>
</gene>
<protein>
    <recommendedName>
        <fullName evidence="5">DUF3060 domain-containing protein</fullName>
    </recommendedName>
</protein>
<proteinExistence type="predicted"/>
<feature type="region of interest" description="Disordered" evidence="1">
    <location>
        <begin position="1"/>
        <end position="57"/>
    </location>
</feature>
<dbReference type="AlphaFoldDB" id="A0A7I7R015"/>
<dbReference type="KEGG" id="msei:MSEDJ_55720"/>
<evidence type="ECO:0008006" key="5">
    <source>
        <dbReference type="Google" id="ProtNLM"/>
    </source>
</evidence>
<evidence type="ECO:0000256" key="1">
    <source>
        <dbReference type="SAM" id="MobiDB-lite"/>
    </source>
</evidence>
<dbReference type="EMBL" id="AP022588">
    <property type="protein sequence ID" value="BBY31476.1"/>
    <property type="molecule type" value="Genomic_DNA"/>
</dbReference>
<feature type="region of interest" description="Disordered" evidence="1">
    <location>
        <begin position="121"/>
        <end position="173"/>
    </location>
</feature>
<feature type="compositionally biased region" description="Basic and acidic residues" evidence="1">
    <location>
        <begin position="9"/>
        <end position="24"/>
    </location>
</feature>
<dbReference type="Pfam" id="PF11259">
    <property type="entry name" value="DUF3060"/>
    <property type="match status" value="1"/>
</dbReference>